<feature type="domain" description="DUF3644" evidence="1">
    <location>
        <begin position="8"/>
        <end position="205"/>
    </location>
</feature>
<keyword evidence="3" id="KW-1185">Reference proteome</keyword>
<sequence length="234" mass="27256">MKSRSKTLAEKSMSSMLSAIEIYNKPDFKYREETFAVLATNSWELLLKARILQLSNNKITSILSYEKHRNKDGQISKKEYRVKNRSGNYNTVGLFKAYDIIINEYGDNLQGIVRENLEALVEIRDNSVHFINKDFALSKKIHEIGTASIKNYIRLVFLWFGIDFSQYDIFLMPIGFVRNFSSAKAITITGEEEKMLEYINSSEKKYDDDETNEFNFTLNIDIRFRGFNSQVQLS</sequence>
<organism evidence="2 3">
    <name type="scientific">Limihaloglobus sulfuriphilus</name>
    <dbReference type="NCBI Taxonomy" id="1851148"/>
    <lineage>
        <taxon>Bacteria</taxon>
        <taxon>Pseudomonadati</taxon>
        <taxon>Planctomycetota</taxon>
        <taxon>Phycisphaerae</taxon>
        <taxon>Sedimentisphaerales</taxon>
        <taxon>Sedimentisphaeraceae</taxon>
        <taxon>Limihaloglobus</taxon>
    </lineage>
</organism>
<dbReference type="Proteomes" id="UP000188181">
    <property type="component" value="Chromosome"/>
</dbReference>
<protein>
    <recommendedName>
        <fullName evidence="1">DUF3644 domain-containing protein</fullName>
    </recommendedName>
</protein>
<accession>A0A1Q2MI63</accession>
<evidence type="ECO:0000259" key="1">
    <source>
        <dbReference type="Pfam" id="PF12358"/>
    </source>
</evidence>
<dbReference type="InterPro" id="IPR022104">
    <property type="entry name" value="DUF3644"/>
</dbReference>
<dbReference type="RefSeq" id="WP_146684577.1">
    <property type="nucleotide sequence ID" value="NZ_CP019646.1"/>
</dbReference>
<reference evidence="3" key="1">
    <citation type="submission" date="2017-02" db="EMBL/GenBank/DDBJ databases">
        <title>Comparative genomics and description of representatives of a novel lineage of planctomycetes thriving in anoxic sediments.</title>
        <authorList>
            <person name="Spring S."/>
            <person name="Bunk B."/>
            <person name="Sproer C."/>
        </authorList>
    </citation>
    <scope>NUCLEOTIDE SEQUENCE [LARGE SCALE GENOMIC DNA]</scope>
    <source>
        <strain evidence="3">SM-Chi-D1</strain>
    </source>
</reference>
<proteinExistence type="predicted"/>
<dbReference type="KEGG" id="pbas:SMSP2_02764"/>
<dbReference type="OrthoDB" id="1398764at2"/>
<dbReference type="AlphaFoldDB" id="A0A1Q2MI63"/>
<dbReference type="EMBL" id="CP019646">
    <property type="protein sequence ID" value="AQQ72381.1"/>
    <property type="molecule type" value="Genomic_DNA"/>
</dbReference>
<evidence type="ECO:0000313" key="3">
    <source>
        <dbReference type="Proteomes" id="UP000188181"/>
    </source>
</evidence>
<gene>
    <name evidence="2" type="ORF">SMSP2_02764</name>
</gene>
<dbReference type="InterPro" id="IPR001611">
    <property type="entry name" value="Leu-rich_rpt"/>
</dbReference>
<dbReference type="PROSITE" id="PS51450">
    <property type="entry name" value="LRR"/>
    <property type="match status" value="1"/>
</dbReference>
<dbReference type="Pfam" id="PF12358">
    <property type="entry name" value="DUF3644"/>
    <property type="match status" value="1"/>
</dbReference>
<evidence type="ECO:0000313" key="2">
    <source>
        <dbReference type="EMBL" id="AQQ72381.1"/>
    </source>
</evidence>
<name>A0A1Q2MI63_9BACT</name>